<keyword evidence="1" id="KW-1133">Transmembrane helix</keyword>
<dbReference type="RefSeq" id="WP_105943569.1">
    <property type="nucleotide sequence ID" value="NZ_CP027433.1"/>
</dbReference>
<keyword evidence="1" id="KW-0812">Transmembrane</keyword>
<gene>
    <name evidence="2" type="ORF">C6V83_17975</name>
</gene>
<name>A0A2S0KJN8_9ACTN</name>
<evidence type="ECO:0000313" key="2">
    <source>
        <dbReference type="EMBL" id="AVM01866.1"/>
    </source>
</evidence>
<protein>
    <submittedName>
        <fullName evidence="2">Uncharacterized protein</fullName>
    </submittedName>
</protein>
<feature type="transmembrane region" description="Helical" evidence="1">
    <location>
        <begin position="111"/>
        <end position="130"/>
    </location>
</feature>
<organism evidence="2 3">
    <name type="scientific">Gordonia iterans</name>
    <dbReference type="NCBI Taxonomy" id="1004901"/>
    <lineage>
        <taxon>Bacteria</taxon>
        <taxon>Bacillati</taxon>
        <taxon>Actinomycetota</taxon>
        <taxon>Actinomycetes</taxon>
        <taxon>Mycobacteriales</taxon>
        <taxon>Gordoniaceae</taxon>
        <taxon>Gordonia</taxon>
    </lineage>
</organism>
<sequence length="146" mass="15897">MRIRRGQWRPLIPERWRTVVVGVIPLSVLVVGVDYLLGESSTALTQIELAAPIWVWGLALVVSGLLTLVGYVGRWRHVAIGGLHVGGALMITLSAGIAVETIDGDGGFRWPWLYAAVGIASWGAALGYWMQVEPPPECVQPCRREV</sequence>
<feature type="transmembrane region" description="Helical" evidence="1">
    <location>
        <begin position="49"/>
        <end position="71"/>
    </location>
</feature>
<feature type="transmembrane region" description="Helical" evidence="1">
    <location>
        <begin position="20"/>
        <end position="37"/>
    </location>
</feature>
<proteinExistence type="predicted"/>
<keyword evidence="1" id="KW-0472">Membrane</keyword>
<dbReference type="EMBL" id="CP027433">
    <property type="protein sequence ID" value="AVM01866.1"/>
    <property type="molecule type" value="Genomic_DNA"/>
</dbReference>
<evidence type="ECO:0000256" key="1">
    <source>
        <dbReference type="SAM" id="Phobius"/>
    </source>
</evidence>
<dbReference type="Proteomes" id="UP000239814">
    <property type="component" value="Chromosome"/>
</dbReference>
<keyword evidence="3" id="KW-1185">Reference proteome</keyword>
<dbReference type="OrthoDB" id="4773160at2"/>
<accession>A0A2S0KJN8</accession>
<feature type="transmembrane region" description="Helical" evidence="1">
    <location>
        <begin position="78"/>
        <end position="99"/>
    </location>
</feature>
<evidence type="ECO:0000313" key="3">
    <source>
        <dbReference type="Proteomes" id="UP000239814"/>
    </source>
</evidence>
<reference evidence="2 3" key="1">
    <citation type="submission" date="2018-03" db="EMBL/GenBank/DDBJ databases">
        <title>Characteristics and genome of n-alkane degrading marine bacteria Gordonia iterans isolated from crude oil contaminated in Tae-an, South Korea.</title>
        <authorList>
            <person name="Lee S.-S."/>
            <person name="Kim H."/>
        </authorList>
    </citation>
    <scope>NUCLEOTIDE SEQUENCE [LARGE SCALE GENOMIC DNA]</scope>
    <source>
        <strain evidence="2 3">Co17</strain>
    </source>
</reference>
<dbReference type="KEGG" id="git:C6V83_17975"/>
<dbReference type="AlphaFoldDB" id="A0A2S0KJN8"/>